<name>A0ABX7NGD0_9BACT</name>
<dbReference type="Proteomes" id="UP000663090">
    <property type="component" value="Chromosome"/>
</dbReference>
<keyword evidence="7" id="KW-0378">Hydrolase</keyword>
<dbReference type="EMBL" id="CP071091">
    <property type="protein sequence ID" value="QSQ16426.1"/>
    <property type="molecule type" value="Genomic_DNA"/>
</dbReference>
<feature type="region of interest" description="Disordered" evidence="11">
    <location>
        <begin position="1350"/>
        <end position="1370"/>
    </location>
</feature>
<dbReference type="PANTHER" id="PTHR33478:SF1">
    <property type="entry name" value="EXTRACELLULAR METALLOPROTEINASE MEP"/>
    <property type="match status" value="1"/>
</dbReference>
<comment type="cofactor">
    <cofactor evidence="1">
        <name>Zn(2+)</name>
        <dbReference type="ChEBI" id="CHEBI:29105"/>
    </cofactor>
</comment>
<dbReference type="Pfam" id="PF02225">
    <property type="entry name" value="PA"/>
    <property type="match status" value="1"/>
</dbReference>
<dbReference type="NCBIfam" id="TIGR03901">
    <property type="entry name" value="MYXO-CTERM"/>
    <property type="match status" value="1"/>
</dbReference>
<dbReference type="CDD" id="cd00146">
    <property type="entry name" value="PKD"/>
    <property type="match status" value="1"/>
</dbReference>
<reference evidence="15 16" key="1">
    <citation type="submission" date="2021-02" db="EMBL/GenBank/DDBJ databases">
        <title>De Novo genome assembly of isolated myxobacteria.</title>
        <authorList>
            <person name="Stevens D.C."/>
        </authorList>
    </citation>
    <scope>NUCLEOTIDE SEQUENCE [LARGE SCALE GENOMIC DNA]</scope>
    <source>
        <strain evidence="15 16">SCHIC003</strain>
    </source>
</reference>
<dbReference type="CDD" id="cd04818">
    <property type="entry name" value="PA_subtilisin_1"/>
    <property type="match status" value="1"/>
</dbReference>
<dbReference type="PANTHER" id="PTHR33478">
    <property type="entry name" value="EXTRACELLULAR METALLOPROTEINASE MEP"/>
    <property type="match status" value="1"/>
</dbReference>
<dbReference type="InterPro" id="IPR003137">
    <property type="entry name" value="PA_domain"/>
</dbReference>
<evidence type="ECO:0000256" key="9">
    <source>
        <dbReference type="ARBA" id="ARBA00023049"/>
    </source>
</evidence>
<feature type="domain" description="PKD/Chitinase" evidence="14">
    <location>
        <begin position="1350"/>
        <end position="1438"/>
    </location>
</feature>
<keyword evidence="12" id="KW-0472">Membrane</keyword>
<feature type="compositionally biased region" description="Polar residues" evidence="11">
    <location>
        <begin position="1361"/>
        <end position="1370"/>
    </location>
</feature>
<keyword evidence="12" id="KW-1133">Transmembrane helix</keyword>
<keyword evidence="13" id="KW-0732">Signal</keyword>
<evidence type="ECO:0000256" key="4">
    <source>
        <dbReference type="ARBA" id="ARBA00022525"/>
    </source>
</evidence>
<dbReference type="InterPro" id="IPR001842">
    <property type="entry name" value="Peptidase_M36"/>
</dbReference>
<dbReference type="Gene3D" id="2.60.40.3010">
    <property type="match status" value="1"/>
</dbReference>
<accession>A0ABX7NGD0</accession>
<feature type="domain" description="PKD/Chitinase" evidence="14">
    <location>
        <begin position="1538"/>
        <end position="1627"/>
    </location>
</feature>
<evidence type="ECO:0000256" key="7">
    <source>
        <dbReference type="ARBA" id="ARBA00022801"/>
    </source>
</evidence>
<feature type="chain" id="PRO_5045147888" evidence="13">
    <location>
        <begin position="25"/>
        <end position="1660"/>
    </location>
</feature>
<dbReference type="RefSeq" id="WP_206718087.1">
    <property type="nucleotide sequence ID" value="NZ_CP071091.1"/>
</dbReference>
<evidence type="ECO:0000256" key="3">
    <source>
        <dbReference type="ARBA" id="ARBA00006006"/>
    </source>
</evidence>
<dbReference type="InterPro" id="IPR022409">
    <property type="entry name" value="PKD/Chitinase_dom"/>
</dbReference>
<dbReference type="InterPro" id="IPR027268">
    <property type="entry name" value="Peptidase_M4/M1_CTD_sf"/>
</dbReference>
<dbReference type="InterPro" id="IPR046450">
    <property type="entry name" value="PA_dom_sf"/>
</dbReference>
<dbReference type="Pfam" id="PF22352">
    <property type="entry name" value="K319L-like_PKD"/>
    <property type="match status" value="4"/>
</dbReference>
<gene>
    <name evidence="15" type="ORF">JY572_10410</name>
</gene>
<evidence type="ECO:0000313" key="16">
    <source>
        <dbReference type="Proteomes" id="UP000663090"/>
    </source>
</evidence>
<sequence length="1660" mass="175525">MKRLWMGTVSAVLAVLMWSPQAQAREVAVDAFLRAPADRPLPSSAANASQRGLRINSVEGRLGVPTFVFREPALNAGSVAAKASRPVTKSSANQAAREHLRGVADLYRMGSTDVDGAELRQVHLPNDSRGAVIATYGRRVNGIEVFRSEVKVVMDASQQLVAIAGYLPPRQQDDEKNAMASAFRVSAPQAISKAFQDMTGAALDTRALAPAGTKGDYSSYQVDRSLLSTHGFGEAPRSKKILFPMPDGLVPAYYVEVNAGTAQNPEASYKAYVISARDGSMLLKHDLTESEQFTYNVWANPTTKVPYDGPQGDGPTPHPTGLPDGYQAPLNIPTNLVTLQNFPFSRNDPWLPANATETRGNNVDAYADLGGGDGFQEGIDFRASLTDAASRTFNYTYDVTKAPEASREQRDAAIVNIFYVTNFLHDWFYDAGFDEASGNAQMSNFGRGGLEGDGMRAEAQDYGGRNNANMSTPADGARPRMQQYIFDGPPELSSAIGSAAAQTHDVRSANFGPDEYDVSGDFAVPPTDPDPDKATALRLGCSNANGADPYGGAQVFAGKIAIIERGSCGFAYKTYNAMRAGAKGVIITNTATGEWALNMGASGVAAIDNAITVPALMVRKAVGDAWRTALANPDGVVKGKMRLDPDASRDGTIDNQIIAHEWGHYISNRLIGNASGLTNNQGRSMGEGWGDFTALLMTVRDEDRTRAGNDRFQGVYGMAGYTQSGGGNQGYYWGIRRVPYTTDMTKNALTLRHIQDGTPLPTIHEIASGHNGTSNAQVHSSGEVWATMLWECYASLLNAHPFQEAQDRMKRYLVAAYKATPSQPTFLEARDAVLSVAAASDPADYQRFLAAFAKRGAGLGARVPDRDSADHIGVVESFSAGKFLEIVSVTLDDSNVGCDKDGVLDAGETGVLRVTVRNLGSEALSSVTANLAFAGSSTGVEATFAGVSGPTSISFNNIARGATATATVPVQLNVAPTPASPAGALASLGVDVTFPGGVEVNGVARDVVRQFRTQVNYDEKMNSSAIDRSNTFNSAWVSSTSSFRALWENGASGTGYWHASNESIEQDKRLTSPLFNVAEGQNFELAFAHRFSFEASYSSTLGRYQYFDGGAIELSIDEGPWDNWFYYLTDAQALALLQQGVVNFVEDGTPGVGGLPGWVRLSSGFPNFIGYSVNFGTQFAGQQVRVRFRQGSDGGVGAYGWDVTNIQVRGITNATPFTSRVAESYTGTGTAPACNVRPLADAGNSVAYSEFVQEPGGPLVLRTITLDGSASSDPDGSALSYTWTQIGGPAVTLTDANTVRAKFSASVPATTIFTFQLVVNDGAEDSHPKIVQIQVNNVNRAPVALARVKDGGPTTVDERSGSITLDASGSTDADGEELEFAWTQTAGPAVELDDASSATPTFAVPDVTADTQFTFALVANDGIASSAKSTITITVRQVDRAPVADAGENRTVGSRTTVTLAGHAEDADGEAITYAWTQLEGTPVTLTGANTATPSFKAPDVTGASAVLRFSLVVTAGGKASAASLVTITVTRANRVPVVDAISTYTVHEGGGVKMIATAEDADGDEIKYRWTQVAGPSVTIQGADTAEAYIVAPNVSEKTVLLFRVRASDDLASSDAAEVAVTVVDMPKYGCSAAGGSASSVLMPALALLGLALRRRRRS</sequence>
<comment type="similarity">
    <text evidence="3">Belongs to the peptidase M36 family.</text>
</comment>
<dbReference type="Gene3D" id="3.50.30.30">
    <property type="match status" value="1"/>
</dbReference>
<keyword evidence="4" id="KW-0964">Secreted</keyword>
<organism evidence="15 16">
    <name type="scientific">Myxococcus landrumensis</name>
    <dbReference type="NCBI Taxonomy" id="2813577"/>
    <lineage>
        <taxon>Bacteria</taxon>
        <taxon>Pseudomonadati</taxon>
        <taxon>Myxococcota</taxon>
        <taxon>Myxococcia</taxon>
        <taxon>Myxococcales</taxon>
        <taxon>Cystobacterineae</taxon>
        <taxon>Myxococcaceae</taxon>
        <taxon>Myxococcus</taxon>
    </lineage>
</organism>
<evidence type="ECO:0000256" key="5">
    <source>
        <dbReference type="ARBA" id="ARBA00022670"/>
    </source>
</evidence>
<evidence type="ECO:0000259" key="14">
    <source>
        <dbReference type="SMART" id="SM00089"/>
    </source>
</evidence>
<comment type="subcellular location">
    <subcellularLocation>
        <location evidence="2">Secreted</location>
    </subcellularLocation>
</comment>
<evidence type="ECO:0000256" key="2">
    <source>
        <dbReference type="ARBA" id="ARBA00004613"/>
    </source>
</evidence>
<dbReference type="Pfam" id="PF02128">
    <property type="entry name" value="Peptidase_M36"/>
    <property type="match status" value="1"/>
</dbReference>
<keyword evidence="5" id="KW-0645">Protease</keyword>
<dbReference type="SMART" id="SM00089">
    <property type="entry name" value="PKD"/>
    <property type="match status" value="4"/>
</dbReference>
<feature type="domain" description="PKD/Chitinase" evidence="14">
    <location>
        <begin position="1248"/>
        <end position="1336"/>
    </location>
</feature>
<keyword evidence="10" id="KW-0865">Zymogen</keyword>
<evidence type="ECO:0000256" key="8">
    <source>
        <dbReference type="ARBA" id="ARBA00022833"/>
    </source>
</evidence>
<dbReference type="InterPro" id="IPR024038">
    <property type="entry name" value="MYXO-CTERM"/>
</dbReference>
<dbReference type="SUPFAM" id="SSF55486">
    <property type="entry name" value="Metalloproteases ('zincins'), catalytic domain"/>
    <property type="match status" value="1"/>
</dbReference>
<dbReference type="Gene3D" id="2.60.40.10">
    <property type="entry name" value="Immunoglobulins"/>
    <property type="match status" value="3"/>
</dbReference>
<dbReference type="Gene3D" id="3.10.170.10">
    <property type="match status" value="1"/>
</dbReference>
<dbReference type="Gene3D" id="1.10.390.10">
    <property type="entry name" value="Neutral Protease Domain 2"/>
    <property type="match status" value="1"/>
</dbReference>
<keyword evidence="16" id="KW-1185">Reference proteome</keyword>
<dbReference type="NCBIfam" id="NF038112">
    <property type="entry name" value="myxo_dep_M36"/>
    <property type="match status" value="1"/>
</dbReference>
<keyword evidence="9" id="KW-0482">Metalloprotease</keyword>
<feature type="transmembrane region" description="Helical" evidence="12">
    <location>
        <begin position="1634"/>
        <end position="1654"/>
    </location>
</feature>
<evidence type="ECO:0000256" key="11">
    <source>
        <dbReference type="SAM" id="MobiDB-lite"/>
    </source>
</evidence>
<protein>
    <submittedName>
        <fullName evidence="15">Myxosortase-dependent M36 family metallopeptidase</fullName>
    </submittedName>
</protein>
<feature type="signal peptide" evidence="13">
    <location>
        <begin position="1"/>
        <end position="24"/>
    </location>
</feature>
<evidence type="ECO:0000256" key="10">
    <source>
        <dbReference type="ARBA" id="ARBA00023145"/>
    </source>
</evidence>
<dbReference type="InterPro" id="IPR050371">
    <property type="entry name" value="Fungal_virulence_M36"/>
</dbReference>
<keyword evidence="8" id="KW-0862">Zinc</keyword>
<evidence type="ECO:0000256" key="13">
    <source>
        <dbReference type="SAM" id="SignalP"/>
    </source>
</evidence>
<proteinExistence type="inferred from homology"/>
<evidence type="ECO:0000256" key="1">
    <source>
        <dbReference type="ARBA" id="ARBA00001947"/>
    </source>
</evidence>
<evidence type="ECO:0000256" key="12">
    <source>
        <dbReference type="SAM" id="Phobius"/>
    </source>
</evidence>
<dbReference type="SUPFAM" id="SSF52025">
    <property type="entry name" value="PA domain"/>
    <property type="match status" value="1"/>
</dbReference>
<keyword evidence="12" id="KW-0812">Transmembrane</keyword>
<evidence type="ECO:0000256" key="6">
    <source>
        <dbReference type="ARBA" id="ARBA00022723"/>
    </source>
</evidence>
<keyword evidence="6" id="KW-0479">Metal-binding</keyword>
<dbReference type="InterPro" id="IPR013783">
    <property type="entry name" value="Ig-like_fold"/>
</dbReference>
<evidence type="ECO:0000313" key="15">
    <source>
        <dbReference type="EMBL" id="QSQ16426.1"/>
    </source>
</evidence>
<feature type="domain" description="PKD/Chitinase" evidence="14">
    <location>
        <begin position="1443"/>
        <end position="1531"/>
    </location>
</feature>